<evidence type="ECO:0000256" key="1">
    <source>
        <dbReference type="SAM" id="MobiDB-lite"/>
    </source>
</evidence>
<dbReference type="Proteomes" id="UP000308199">
    <property type="component" value="Unassembled WGS sequence"/>
</dbReference>
<gene>
    <name evidence="2" type="ORF">EW145_g6887</name>
</gene>
<organism evidence="2 3">
    <name type="scientific">Phellinidium pouzarii</name>
    <dbReference type="NCBI Taxonomy" id="167371"/>
    <lineage>
        <taxon>Eukaryota</taxon>
        <taxon>Fungi</taxon>
        <taxon>Dikarya</taxon>
        <taxon>Basidiomycota</taxon>
        <taxon>Agaricomycotina</taxon>
        <taxon>Agaricomycetes</taxon>
        <taxon>Hymenochaetales</taxon>
        <taxon>Hymenochaetaceae</taxon>
        <taxon>Phellinidium</taxon>
    </lineage>
</organism>
<feature type="region of interest" description="Disordered" evidence="1">
    <location>
        <begin position="60"/>
        <end position="79"/>
    </location>
</feature>
<keyword evidence="3" id="KW-1185">Reference proteome</keyword>
<accession>A0A4S4KX02</accession>
<evidence type="ECO:0000313" key="2">
    <source>
        <dbReference type="EMBL" id="THH01590.1"/>
    </source>
</evidence>
<evidence type="ECO:0000313" key="3">
    <source>
        <dbReference type="Proteomes" id="UP000308199"/>
    </source>
</evidence>
<comment type="caution">
    <text evidence="2">The sequence shown here is derived from an EMBL/GenBank/DDBJ whole genome shotgun (WGS) entry which is preliminary data.</text>
</comment>
<dbReference type="AlphaFoldDB" id="A0A4S4KX02"/>
<feature type="compositionally biased region" description="Polar residues" evidence="1">
    <location>
        <begin position="65"/>
        <end position="79"/>
    </location>
</feature>
<sequence length="79" mass="8974">MLLGGRYRLNLEVTSIGDFVVLNALLLQEAEDVVENEVSIRLLREEERLHKLTPGLPTVRHLTDDLNNNPPSSRRLSIN</sequence>
<protein>
    <submittedName>
        <fullName evidence="2">Uncharacterized protein</fullName>
    </submittedName>
</protein>
<dbReference type="EMBL" id="SGPK01000582">
    <property type="protein sequence ID" value="THH01590.1"/>
    <property type="molecule type" value="Genomic_DNA"/>
</dbReference>
<name>A0A4S4KX02_9AGAM</name>
<reference evidence="2 3" key="1">
    <citation type="submission" date="2019-02" db="EMBL/GenBank/DDBJ databases">
        <title>Genome sequencing of the rare red list fungi Phellinidium pouzarii.</title>
        <authorList>
            <person name="Buettner E."/>
            <person name="Kellner H."/>
        </authorList>
    </citation>
    <scope>NUCLEOTIDE SEQUENCE [LARGE SCALE GENOMIC DNA]</scope>
    <source>
        <strain evidence="2 3">DSM 108285</strain>
    </source>
</reference>
<proteinExistence type="predicted"/>